<feature type="domain" description="MI" evidence="2">
    <location>
        <begin position="97"/>
        <end position="181"/>
    </location>
</feature>
<organism evidence="3 4">
    <name type="scientific">Daphnia pulex</name>
    <name type="common">Water flea</name>
    <dbReference type="NCBI Taxonomy" id="6669"/>
    <lineage>
        <taxon>Eukaryota</taxon>
        <taxon>Metazoa</taxon>
        <taxon>Ecdysozoa</taxon>
        <taxon>Arthropoda</taxon>
        <taxon>Crustacea</taxon>
        <taxon>Branchiopoda</taxon>
        <taxon>Diplostraca</taxon>
        <taxon>Cladocera</taxon>
        <taxon>Anomopoda</taxon>
        <taxon>Daphniidae</taxon>
        <taxon>Daphnia</taxon>
    </lineage>
</organism>
<gene>
    <name evidence="3" type="ORF">DAPPUDRAFT_322045</name>
</gene>
<dbReference type="SUPFAM" id="SSF48371">
    <property type="entry name" value="ARM repeat"/>
    <property type="match status" value="1"/>
</dbReference>
<feature type="compositionally biased region" description="Polar residues" evidence="1">
    <location>
        <begin position="1"/>
        <end position="10"/>
    </location>
</feature>
<dbReference type="Pfam" id="PF02847">
    <property type="entry name" value="MA3"/>
    <property type="match status" value="1"/>
</dbReference>
<dbReference type="Gene3D" id="1.25.40.180">
    <property type="match status" value="1"/>
</dbReference>
<proteinExistence type="predicted"/>
<accession>E9GUF6</accession>
<reference evidence="3 4" key="1">
    <citation type="journal article" date="2011" name="Science">
        <title>The ecoresponsive genome of Daphnia pulex.</title>
        <authorList>
            <person name="Colbourne J.K."/>
            <person name="Pfrender M.E."/>
            <person name="Gilbert D."/>
            <person name="Thomas W.K."/>
            <person name="Tucker A."/>
            <person name="Oakley T.H."/>
            <person name="Tokishita S."/>
            <person name="Aerts A."/>
            <person name="Arnold G.J."/>
            <person name="Basu M.K."/>
            <person name="Bauer D.J."/>
            <person name="Caceres C.E."/>
            <person name="Carmel L."/>
            <person name="Casola C."/>
            <person name="Choi J.H."/>
            <person name="Detter J.C."/>
            <person name="Dong Q."/>
            <person name="Dusheyko S."/>
            <person name="Eads B.D."/>
            <person name="Frohlich T."/>
            <person name="Geiler-Samerotte K.A."/>
            <person name="Gerlach D."/>
            <person name="Hatcher P."/>
            <person name="Jogdeo S."/>
            <person name="Krijgsveld J."/>
            <person name="Kriventseva E.V."/>
            <person name="Kultz D."/>
            <person name="Laforsch C."/>
            <person name="Lindquist E."/>
            <person name="Lopez J."/>
            <person name="Manak J.R."/>
            <person name="Muller J."/>
            <person name="Pangilinan J."/>
            <person name="Patwardhan R.P."/>
            <person name="Pitluck S."/>
            <person name="Pritham E.J."/>
            <person name="Rechtsteiner A."/>
            <person name="Rho M."/>
            <person name="Rogozin I.B."/>
            <person name="Sakarya O."/>
            <person name="Salamov A."/>
            <person name="Schaack S."/>
            <person name="Shapiro H."/>
            <person name="Shiga Y."/>
            <person name="Skalitzky C."/>
            <person name="Smith Z."/>
            <person name="Souvorov A."/>
            <person name="Sung W."/>
            <person name="Tang Z."/>
            <person name="Tsuchiya D."/>
            <person name="Tu H."/>
            <person name="Vos H."/>
            <person name="Wang M."/>
            <person name="Wolf Y.I."/>
            <person name="Yamagata H."/>
            <person name="Yamada T."/>
            <person name="Ye Y."/>
            <person name="Shaw J.R."/>
            <person name="Andrews J."/>
            <person name="Crease T.J."/>
            <person name="Tang H."/>
            <person name="Lucas S.M."/>
            <person name="Robertson H.M."/>
            <person name="Bork P."/>
            <person name="Koonin E.V."/>
            <person name="Zdobnov E.M."/>
            <person name="Grigoriev I.V."/>
            <person name="Lynch M."/>
            <person name="Boore J.L."/>
        </authorList>
    </citation>
    <scope>NUCLEOTIDE SEQUENCE [LARGE SCALE GENOMIC DNA]</scope>
</reference>
<feature type="compositionally biased region" description="Basic and acidic residues" evidence="1">
    <location>
        <begin position="11"/>
        <end position="27"/>
    </location>
</feature>
<dbReference type="HOGENOM" id="CLU_834877_0_0_1"/>
<feature type="compositionally biased region" description="Acidic residues" evidence="1">
    <location>
        <begin position="301"/>
        <end position="314"/>
    </location>
</feature>
<feature type="region of interest" description="Disordered" evidence="1">
    <location>
        <begin position="301"/>
        <end position="333"/>
    </location>
</feature>
<keyword evidence="4" id="KW-1185">Reference proteome</keyword>
<evidence type="ECO:0000313" key="3">
    <source>
        <dbReference type="EMBL" id="EFX76855.1"/>
    </source>
</evidence>
<feature type="region of interest" description="Disordered" evidence="1">
    <location>
        <begin position="1"/>
        <end position="28"/>
    </location>
</feature>
<dbReference type="InterPro" id="IPR003891">
    <property type="entry name" value="Initiation_fac_eIF4g_MI"/>
</dbReference>
<evidence type="ECO:0000313" key="4">
    <source>
        <dbReference type="Proteomes" id="UP000000305"/>
    </source>
</evidence>
<name>E9GUF6_DAPPU</name>
<dbReference type="AlphaFoldDB" id="E9GUF6"/>
<sequence length="333" mass="37648">MSLLSATTSDKTLDSFGHELEPNDRSTSHYNDLGGDLEFSCLSVTPKDTTADTFSNDIGIDSSVVHLLDSSILDLDNSAKFLKEDSLLHPNNPVTSFNREIFMILQNYKKTGDSHAAISHLHELQVESFHNELVYSIVMEAVDSELEVDETRWLKLLTSFMLAKIIPNDQLKKLLNFNKDSCRIRYCQWTLKYSIALQGRPTLYNFLRAHNILTLPCRTTIISYTGTTQGEVGLTNVNIARLKMLLNSLTQPHEGRITIEIDEMACKALLLWMQSRHKFVGEVDFGGVSMTDEDWNAIFEEENEEQSDEEDSEENVGKGIDCDGGKSQKRLRS</sequence>
<dbReference type="InterPro" id="IPR016024">
    <property type="entry name" value="ARM-type_fold"/>
</dbReference>
<evidence type="ECO:0000256" key="1">
    <source>
        <dbReference type="SAM" id="MobiDB-lite"/>
    </source>
</evidence>
<dbReference type="KEGG" id="dpx:DAPPUDRAFT_322045"/>
<protein>
    <recommendedName>
        <fullName evidence="2">MI domain-containing protein</fullName>
    </recommendedName>
</protein>
<dbReference type="Proteomes" id="UP000000305">
    <property type="component" value="Unassembled WGS sequence"/>
</dbReference>
<evidence type="ECO:0000259" key="2">
    <source>
        <dbReference type="Pfam" id="PF02847"/>
    </source>
</evidence>
<dbReference type="EMBL" id="GL732566">
    <property type="protein sequence ID" value="EFX76855.1"/>
    <property type="molecule type" value="Genomic_DNA"/>
</dbReference>
<dbReference type="InParanoid" id="E9GUF6"/>